<dbReference type="eggNOG" id="KOG4177">
    <property type="taxonomic scope" value="Eukaryota"/>
</dbReference>
<keyword evidence="1" id="KW-0677">Repeat</keyword>
<dbReference type="PANTHER" id="PTHR24166:SF48">
    <property type="entry name" value="PROTEIN VAPYRIN"/>
    <property type="match status" value="1"/>
</dbReference>
<dbReference type="STRING" id="500485.B6HBF6"/>
<dbReference type="InterPro" id="IPR036770">
    <property type="entry name" value="Ankyrin_rpt-contain_sf"/>
</dbReference>
<dbReference type="PANTHER" id="PTHR24166">
    <property type="entry name" value="ROLLING PEBBLES, ISOFORM B"/>
    <property type="match status" value="1"/>
</dbReference>
<feature type="repeat" description="ANK" evidence="3">
    <location>
        <begin position="83"/>
        <end position="115"/>
    </location>
</feature>
<evidence type="ECO:0000313" key="6">
    <source>
        <dbReference type="Proteomes" id="UP000000724"/>
    </source>
</evidence>
<dbReference type="HOGENOM" id="CLU_000134_48_8_1"/>
<reference evidence="5 6" key="1">
    <citation type="journal article" date="2008" name="Nat. Biotechnol.">
        <title>Genome sequencing and analysis of the filamentous fungus Penicillium chrysogenum.</title>
        <authorList>
            <person name="van den Berg M.A."/>
            <person name="Albang R."/>
            <person name="Albermann K."/>
            <person name="Badger J.H."/>
            <person name="Daran J.-M."/>
            <person name="Driessen A.J.M."/>
            <person name="Garcia-Estrada C."/>
            <person name="Fedorova N.D."/>
            <person name="Harris D.M."/>
            <person name="Heijne W.H.M."/>
            <person name="Joardar V.S."/>
            <person name="Kiel J.A.K.W."/>
            <person name="Kovalchuk A."/>
            <person name="Martin J.F."/>
            <person name="Nierman W.C."/>
            <person name="Nijland J.G."/>
            <person name="Pronk J.T."/>
            <person name="Roubos J.A."/>
            <person name="van der Klei I.J."/>
            <person name="van Peij N.N.M.E."/>
            <person name="Veenhuis M."/>
            <person name="von Doehren H."/>
            <person name="Wagner C."/>
            <person name="Wortman J.R."/>
            <person name="Bovenberg R.A.L."/>
        </authorList>
    </citation>
    <scope>NUCLEOTIDE SEQUENCE [LARGE SCALE GENOMIC DNA]</scope>
    <source>
        <strain evidence="6">ATCC 28089 / DSM 1075 / NRRL 1951 / Wisconsin 54-1255</strain>
    </source>
</reference>
<proteinExistence type="predicted"/>
<gene>
    <name evidence="5" type="ORF">Pc18g03920</name>
    <name evidence="5" type="ORF">PCH_Pc18g03920</name>
</gene>
<dbReference type="VEuPathDB" id="FungiDB:PCH_Pc18g03920"/>
<dbReference type="InterPro" id="IPR050889">
    <property type="entry name" value="Dendritic_Spine_Reg/Scaffold"/>
</dbReference>
<dbReference type="AlphaFoldDB" id="B6HBF6"/>
<dbReference type="SUPFAM" id="SSF48403">
    <property type="entry name" value="Ankyrin repeat"/>
    <property type="match status" value="1"/>
</dbReference>
<feature type="repeat" description="ANK" evidence="3">
    <location>
        <begin position="422"/>
        <end position="454"/>
    </location>
</feature>
<dbReference type="SMART" id="SM00248">
    <property type="entry name" value="ANK"/>
    <property type="match status" value="11"/>
</dbReference>
<dbReference type="OMA" id="LMIAEFN"/>
<feature type="region of interest" description="Disordered" evidence="4">
    <location>
        <begin position="1"/>
        <end position="25"/>
    </location>
</feature>
<evidence type="ECO:0000256" key="3">
    <source>
        <dbReference type="PROSITE-ProRule" id="PRU00023"/>
    </source>
</evidence>
<protein>
    <submittedName>
        <fullName evidence="5">Pc18g03920 protein</fullName>
    </submittedName>
</protein>
<dbReference type="PROSITE" id="PS50297">
    <property type="entry name" value="ANK_REP_REGION"/>
    <property type="match status" value="7"/>
</dbReference>
<evidence type="ECO:0000256" key="4">
    <source>
        <dbReference type="SAM" id="MobiDB-lite"/>
    </source>
</evidence>
<organism evidence="5 6">
    <name type="scientific">Penicillium rubens (strain ATCC 28089 / DSM 1075 / NRRL 1951 / Wisconsin 54-1255)</name>
    <name type="common">Penicillium chrysogenum</name>
    <dbReference type="NCBI Taxonomy" id="500485"/>
    <lineage>
        <taxon>Eukaryota</taxon>
        <taxon>Fungi</taxon>
        <taxon>Dikarya</taxon>
        <taxon>Ascomycota</taxon>
        <taxon>Pezizomycotina</taxon>
        <taxon>Eurotiomycetes</taxon>
        <taxon>Eurotiomycetidae</taxon>
        <taxon>Eurotiales</taxon>
        <taxon>Aspergillaceae</taxon>
        <taxon>Penicillium</taxon>
        <taxon>Penicillium chrysogenum species complex</taxon>
    </lineage>
</organism>
<feature type="repeat" description="ANK" evidence="3">
    <location>
        <begin position="117"/>
        <end position="149"/>
    </location>
</feature>
<feature type="compositionally biased region" description="Polar residues" evidence="4">
    <location>
        <begin position="1"/>
        <end position="15"/>
    </location>
</feature>
<dbReference type="OrthoDB" id="341259at2759"/>
<keyword evidence="2 3" id="KW-0040">ANK repeat</keyword>
<feature type="repeat" description="ANK" evidence="3">
    <location>
        <begin position="183"/>
        <end position="218"/>
    </location>
</feature>
<dbReference type="PRINTS" id="PR01415">
    <property type="entry name" value="ANKYRIN"/>
</dbReference>
<dbReference type="Pfam" id="PF13637">
    <property type="entry name" value="Ank_4"/>
    <property type="match status" value="2"/>
</dbReference>
<dbReference type="InterPro" id="IPR002110">
    <property type="entry name" value="Ankyrin_rpt"/>
</dbReference>
<keyword evidence="6" id="KW-1185">Reference proteome</keyword>
<feature type="repeat" description="ANK" evidence="3">
    <location>
        <begin position="218"/>
        <end position="250"/>
    </location>
</feature>
<name>B6HBF6_PENRW</name>
<feature type="repeat" description="ANK" evidence="3">
    <location>
        <begin position="356"/>
        <end position="388"/>
    </location>
</feature>
<dbReference type="Pfam" id="PF12796">
    <property type="entry name" value="Ank_2"/>
    <property type="match status" value="2"/>
</dbReference>
<evidence type="ECO:0000256" key="2">
    <source>
        <dbReference type="ARBA" id="ARBA00023043"/>
    </source>
</evidence>
<dbReference type="BioCyc" id="PCHR:PC18G03920-MONOMER"/>
<accession>B6HBF6</accession>
<feature type="repeat" description="ANK" evidence="3">
    <location>
        <begin position="389"/>
        <end position="421"/>
    </location>
</feature>
<sequence>MYAPSRTTLPSSYTEAPSILPGLSPRHPSKYPSMTLLSLPNELLLAISGSQDCQRDINAFARTSRRCYVLLNPLLYAYNVRQHQGSALHWAASQGQLRTAQESLRQGAQINSRNRKTGKTPIIQSVHSDHADIVALLLAHGADLNAKGGGGPDEAIISAVTRNKAAVARVLLDHGVDVNLTDYRGSLLHIAARRADKNREEVVRVLIEKGANIESTHVGETPLHVACESGSVEVARCLIESGARLDTWGRRGSSLLHAATNEVKGVKLLVEKGVDIEVKDDQGETPLHRACWNGRAETAAFLLDQGADIEARSLSGKTPLLLAVLWESSVCKQLGPASVTTLLLERGANPSRGNDSNITPLQCVTTKGTTSLFKLLLQYGADVEPKTRLGATPLHSLADSGALESARHLLQKGADAQPRNGEGNTPLHLAAQRSDVEFVRLLLEAGADRLVKNHKGQLPVHLASEGARESEERQRKVVDLLEPQFGHQR</sequence>
<dbReference type="Proteomes" id="UP000000724">
    <property type="component" value="Contig Pc00c18"/>
</dbReference>
<feature type="repeat" description="ANK" evidence="3">
    <location>
        <begin position="282"/>
        <end position="314"/>
    </location>
</feature>
<dbReference type="Gene3D" id="1.25.40.20">
    <property type="entry name" value="Ankyrin repeat-containing domain"/>
    <property type="match status" value="4"/>
</dbReference>
<dbReference type="EMBL" id="AM920433">
    <property type="protein sequence ID" value="CAP94616.1"/>
    <property type="molecule type" value="Genomic_DNA"/>
</dbReference>
<evidence type="ECO:0000313" key="5">
    <source>
        <dbReference type="EMBL" id="CAP94616.1"/>
    </source>
</evidence>
<evidence type="ECO:0000256" key="1">
    <source>
        <dbReference type="ARBA" id="ARBA00022737"/>
    </source>
</evidence>
<dbReference type="PROSITE" id="PS50088">
    <property type="entry name" value="ANK_REPEAT"/>
    <property type="match status" value="8"/>
</dbReference>